<name>U4KSI2_9MOLU</name>
<dbReference type="InterPro" id="IPR044666">
    <property type="entry name" value="Cyclophilin_A-like"/>
</dbReference>
<dbReference type="Proteomes" id="UP000032737">
    <property type="component" value="Chromosome"/>
</dbReference>
<dbReference type="EC" id="5.2.1.8" evidence="5"/>
<evidence type="ECO:0000259" key="6">
    <source>
        <dbReference type="PROSITE" id="PS50072"/>
    </source>
</evidence>
<dbReference type="SUPFAM" id="SSF50891">
    <property type="entry name" value="Cyclophilin-like"/>
    <property type="match status" value="1"/>
</dbReference>
<keyword evidence="8" id="KW-1185">Reference proteome</keyword>
<proteinExistence type="inferred from homology"/>
<comment type="catalytic activity">
    <reaction evidence="5">
        <text>[protein]-peptidylproline (omega=180) = [protein]-peptidylproline (omega=0)</text>
        <dbReference type="Rhea" id="RHEA:16237"/>
        <dbReference type="Rhea" id="RHEA-COMP:10747"/>
        <dbReference type="Rhea" id="RHEA-COMP:10748"/>
        <dbReference type="ChEBI" id="CHEBI:83833"/>
        <dbReference type="ChEBI" id="CHEBI:83834"/>
        <dbReference type="EC" id="5.2.1.8"/>
    </reaction>
</comment>
<reference evidence="7 8" key="1">
    <citation type="journal article" date="2013" name="J. Mol. Microbiol. Biotechnol.">
        <title>Analysis of the Complete Genomes of Acholeplasma brassicae , A. palmae and A. laidlawii and Their Comparison to the Obligate Parasites from ' Candidatus Phytoplasma'.</title>
        <authorList>
            <person name="Kube M."/>
            <person name="Siewert C."/>
            <person name="Migdoll A.M."/>
            <person name="Duduk B."/>
            <person name="Holz S."/>
            <person name="Rabus R."/>
            <person name="Seemuller E."/>
            <person name="Mitrovic J."/>
            <person name="Muller I."/>
            <person name="Buttner C."/>
            <person name="Reinhardt R."/>
        </authorList>
    </citation>
    <scope>NUCLEOTIDE SEQUENCE [LARGE SCALE GENOMIC DNA]</scope>
    <source>
        <strain evidence="8">0502</strain>
    </source>
</reference>
<dbReference type="PANTHER" id="PTHR45625">
    <property type="entry name" value="PEPTIDYL-PROLYL CIS-TRANS ISOMERASE-RELATED"/>
    <property type="match status" value="1"/>
</dbReference>
<dbReference type="HOGENOM" id="CLU_012062_16_0_14"/>
<dbReference type="PROSITE" id="PS50072">
    <property type="entry name" value="CSA_PPIASE_2"/>
    <property type="match status" value="1"/>
</dbReference>
<feature type="domain" description="PPIase cyclophilin-type" evidence="6">
    <location>
        <begin position="14"/>
        <end position="162"/>
    </location>
</feature>
<dbReference type="EMBL" id="FO681348">
    <property type="protein sequence ID" value="CCV66673.1"/>
    <property type="molecule type" value="Genomic_DNA"/>
</dbReference>
<dbReference type="InterPro" id="IPR002130">
    <property type="entry name" value="Cyclophilin-type_PPIase_dom"/>
</dbReference>
<keyword evidence="3 5" id="KW-0697">Rotamase</keyword>
<dbReference type="CDD" id="cd00317">
    <property type="entry name" value="cyclophilin"/>
    <property type="match status" value="1"/>
</dbReference>
<accession>U4KSI2</accession>
<evidence type="ECO:0000256" key="1">
    <source>
        <dbReference type="ARBA" id="ARBA00002388"/>
    </source>
</evidence>
<sequence length="175" mass="19121">MNAQTYLKETNPVVTINVKDHGSIELQLFNEVAPNTVANFIEIAEKGLYKGSIFHRIIPGFMIQGGAVNQAVLPIKGDFIANGVNNPLLHTRGVISMARTNVKDSATSQFFIMHKDSPHLDGLYAAFGVVTNGIDVVDAIAKARRDAYDKPYEDIVIESVTVDLKGSLIPKTIRL</sequence>
<evidence type="ECO:0000313" key="7">
    <source>
        <dbReference type="EMBL" id="CCV66673.1"/>
    </source>
</evidence>
<organism evidence="7 8">
    <name type="scientific">Acholeplasma brassicae</name>
    <dbReference type="NCBI Taxonomy" id="61635"/>
    <lineage>
        <taxon>Bacteria</taxon>
        <taxon>Bacillati</taxon>
        <taxon>Mycoplasmatota</taxon>
        <taxon>Mollicutes</taxon>
        <taxon>Acholeplasmatales</taxon>
        <taxon>Acholeplasmataceae</taxon>
        <taxon>Acholeplasma</taxon>
    </lineage>
</organism>
<dbReference type="RefSeq" id="WP_030005523.1">
    <property type="nucleotide sequence ID" value="NC_022549.1"/>
</dbReference>
<protein>
    <recommendedName>
        <fullName evidence="5">Peptidyl-prolyl cis-trans isomerase</fullName>
        <shortName evidence="5">PPIase</shortName>
        <ecNumber evidence="5">5.2.1.8</ecNumber>
    </recommendedName>
</protein>
<evidence type="ECO:0000313" key="8">
    <source>
        <dbReference type="Proteomes" id="UP000032737"/>
    </source>
</evidence>
<dbReference type="KEGG" id="abra:BN85316520"/>
<dbReference type="InterPro" id="IPR024936">
    <property type="entry name" value="Cyclophilin-type_PPIase"/>
</dbReference>
<dbReference type="STRING" id="61635.BN85316520"/>
<dbReference type="AlphaFoldDB" id="U4KSI2"/>
<dbReference type="Gene3D" id="2.40.100.10">
    <property type="entry name" value="Cyclophilin-like"/>
    <property type="match status" value="1"/>
</dbReference>
<evidence type="ECO:0000256" key="3">
    <source>
        <dbReference type="ARBA" id="ARBA00023110"/>
    </source>
</evidence>
<evidence type="ECO:0000256" key="4">
    <source>
        <dbReference type="ARBA" id="ARBA00023235"/>
    </source>
</evidence>
<dbReference type="OrthoDB" id="9807797at2"/>
<gene>
    <name evidence="7" type="ORF">BN85316520</name>
</gene>
<dbReference type="InterPro" id="IPR029000">
    <property type="entry name" value="Cyclophilin-like_dom_sf"/>
</dbReference>
<comment type="function">
    <text evidence="1 5">PPIases accelerate the folding of proteins. It catalyzes the cis-trans isomerization of proline imidic peptide bonds in oligopeptides.</text>
</comment>
<keyword evidence="4 5" id="KW-0413">Isomerase</keyword>
<evidence type="ECO:0000256" key="2">
    <source>
        <dbReference type="ARBA" id="ARBA00007365"/>
    </source>
</evidence>
<dbReference type="GO" id="GO:0003755">
    <property type="term" value="F:peptidyl-prolyl cis-trans isomerase activity"/>
    <property type="evidence" value="ECO:0007669"/>
    <property type="project" value="UniProtKB-UniRule"/>
</dbReference>
<dbReference type="PRINTS" id="PR00153">
    <property type="entry name" value="CSAPPISMRASE"/>
</dbReference>
<dbReference type="InterPro" id="IPR020892">
    <property type="entry name" value="Cyclophilin-type_PPIase_CS"/>
</dbReference>
<evidence type="ECO:0000256" key="5">
    <source>
        <dbReference type="RuleBase" id="RU363019"/>
    </source>
</evidence>
<dbReference type="GO" id="GO:0006457">
    <property type="term" value="P:protein folding"/>
    <property type="evidence" value="ECO:0007669"/>
    <property type="project" value="InterPro"/>
</dbReference>
<comment type="similarity">
    <text evidence="2 5">Belongs to the cyclophilin-type PPIase family.</text>
</comment>
<dbReference type="PIRSF" id="PIRSF001467">
    <property type="entry name" value="Peptidylpro_ismrse"/>
    <property type="match status" value="1"/>
</dbReference>
<dbReference type="PANTHER" id="PTHR45625:SF4">
    <property type="entry name" value="PEPTIDYLPROLYL ISOMERASE DOMAIN AND WD REPEAT-CONTAINING PROTEIN 1"/>
    <property type="match status" value="1"/>
</dbReference>
<dbReference type="PROSITE" id="PS00170">
    <property type="entry name" value="CSA_PPIASE_1"/>
    <property type="match status" value="1"/>
</dbReference>
<dbReference type="Pfam" id="PF00160">
    <property type="entry name" value="Pro_isomerase"/>
    <property type="match status" value="1"/>
</dbReference>